<organism evidence="3 4">
    <name type="scientific">Salegentibacter flavus</name>
    <dbReference type="NCBI Taxonomy" id="287099"/>
    <lineage>
        <taxon>Bacteria</taxon>
        <taxon>Pseudomonadati</taxon>
        <taxon>Bacteroidota</taxon>
        <taxon>Flavobacteriia</taxon>
        <taxon>Flavobacteriales</taxon>
        <taxon>Flavobacteriaceae</taxon>
        <taxon>Salegentibacter</taxon>
    </lineage>
</organism>
<accession>A0A1I5CWE1</accession>
<dbReference type="Pfam" id="PF13505">
    <property type="entry name" value="OMP_b-brl"/>
    <property type="match status" value="1"/>
</dbReference>
<evidence type="ECO:0000313" key="3">
    <source>
        <dbReference type="EMBL" id="SFN91237.1"/>
    </source>
</evidence>
<dbReference type="InterPro" id="IPR011250">
    <property type="entry name" value="OMP/PagP_B-barrel"/>
</dbReference>
<evidence type="ECO:0000259" key="2">
    <source>
        <dbReference type="Pfam" id="PF13505"/>
    </source>
</evidence>
<keyword evidence="4" id="KW-1185">Reference proteome</keyword>
<dbReference type="Proteomes" id="UP000199153">
    <property type="component" value="Unassembled WGS sequence"/>
</dbReference>
<keyword evidence="1" id="KW-0732">Signal</keyword>
<evidence type="ECO:0000256" key="1">
    <source>
        <dbReference type="ARBA" id="ARBA00022729"/>
    </source>
</evidence>
<sequence length="194" mass="21891">METIKFSLILLILITTIPNISAQNRSEIRGYYGISSYELNSNQSLDGGASYDPETGYELGIRYILRLPNGLGLESGVGFYTGDIKITSAPIPEQTSRRERLQITSIPVLLNYRFLDYFFFNGGPVLDFQNSDNSFDSQSGIGFSLGIGVNHYIRNFQMFINPNFRHYALIPFEKEDHHSKLSGLGIQFGMGYNF</sequence>
<dbReference type="OrthoDB" id="980939at2"/>
<reference evidence="3 4" key="1">
    <citation type="submission" date="2016-10" db="EMBL/GenBank/DDBJ databases">
        <authorList>
            <person name="de Groot N.N."/>
        </authorList>
    </citation>
    <scope>NUCLEOTIDE SEQUENCE [LARGE SCALE GENOMIC DNA]</scope>
    <source>
        <strain evidence="3 4">DSM 17794</strain>
    </source>
</reference>
<protein>
    <submittedName>
        <fullName evidence="3">Outer membrane protein beta-barrel domain-containing protein</fullName>
    </submittedName>
</protein>
<dbReference type="SUPFAM" id="SSF56925">
    <property type="entry name" value="OMPA-like"/>
    <property type="match status" value="1"/>
</dbReference>
<dbReference type="InterPro" id="IPR027385">
    <property type="entry name" value="Beta-barrel_OMP"/>
</dbReference>
<dbReference type="STRING" id="287099.SAMN05660413_03046"/>
<dbReference type="RefSeq" id="WP_093411195.1">
    <property type="nucleotide sequence ID" value="NZ_FOVL01000025.1"/>
</dbReference>
<dbReference type="AlphaFoldDB" id="A0A1I5CWE1"/>
<name>A0A1I5CWE1_9FLAO</name>
<proteinExistence type="predicted"/>
<feature type="domain" description="Outer membrane protein beta-barrel" evidence="2">
    <location>
        <begin position="9"/>
        <end position="194"/>
    </location>
</feature>
<gene>
    <name evidence="3" type="ORF">SAMN05660413_03046</name>
</gene>
<dbReference type="EMBL" id="FOVL01000025">
    <property type="protein sequence ID" value="SFN91237.1"/>
    <property type="molecule type" value="Genomic_DNA"/>
</dbReference>
<evidence type="ECO:0000313" key="4">
    <source>
        <dbReference type="Proteomes" id="UP000199153"/>
    </source>
</evidence>